<comment type="caution">
    <text evidence="1">The sequence shown here is derived from an EMBL/GenBank/DDBJ whole genome shotgun (WGS) entry which is preliminary data.</text>
</comment>
<reference evidence="1 2" key="1">
    <citation type="submission" date="2023-02" db="EMBL/GenBank/DDBJ databases">
        <title>Study of novel species of the Microbacterium genus.</title>
        <authorList>
            <person name="Arroyo-Herrera I."/>
            <person name="Roman-Ponce B."/>
            <person name="Vasquez-Murrieta M.S."/>
        </authorList>
    </citation>
    <scope>NUCLEOTIDE SEQUENCE [LARGE SCALE GENOMIC DNA]</scope>
    <source>
        <strain evidence="1 2">NE1TT3</strain>
    </source>
</reference>
<dbReference type="InterPro" id="IPR036291">
    <property type="entry name" value="NAD(P)-bd_dom_sf"/>
</dbReference>
<dbReference type="SUPFAM" id="SSF51735">
    <property type="entry name" value="NAD(P)-binding Rossmann-fold domains"/>
    <property type="match status" value="1"/>
</dbReference>
<dbReference type="Proteomes" id="UP001218170">
    <property type="component" value="Unassembled WGS sequence"/>
</dbReference>
<dbReference type="Gene3D" id="3.40.50.720">
    <property type="entry name" value="NAD(P)-binding Rossmann-like Domain"/>
    <property type="match status" value="1"/>
</dbReference>
<evidence type="ECO:0008006" key="3">
    <source>
        <dbReference type="Google" id="ProtNLM"/>
    </source>
</evidence>
<dbReference type="RefSeq" id="WP_274264765.1">
    <property type="nucleotide sequence ID" value="NZ_JAQZCI010000003.1"/>
</dbReference>
<keyword evidence="2" id="KW-1185">Reference proteome</keyword>
<evidence type="ECO:0000313" key="1">
    <source>
        <dbReference type="EMBL" id="MDD7963068.1"/>
    </source>
</evidence>
<gene>
    <name evidence="1" type="ORF">PUW80_12000</name>
</gene>
<organism evidence="1 2">
    <name type="scientific">Microbacterium thalli</name>
    <dbReference type="NCBI Taxonomy" id="3027921"/>
    <lineage>
        <taxon>Bacteria</taxon>
        <taxon>Bacillati</taxon>
        <taxon>Actinomycetota</taxon>
        <taxon>Actinomycetes</taxon>
        <taxon>Micrococcales</taxon>
        <taxon>Microbacteriaceae</taxon>
        <taxon>Microbacterium</taxon>
    </lineage>
</organism>
<sequence length="218" mass="23328">MDLHLADSTVLLLGAGDELDRAILRALASEGAWTYATTVSASTTDLTQHSVTASHWVAVEDDVNAFTVGRINNFLTARGRPATSIILHVDVISALGSRGPIRWWRLRSEAKSVMRSASEVLSGATPSKDRSLLLLYQLNHHAELASASRWLQRTMSAILKRALPGARVNSILVGPGGVDPDAAAMIAMLCSPVSRRVTGALIPMDDGALARDFAQFDS</sequence>
<name>A0ABT5SJQ9_9MICO</name>
<accession>A0ABT5SJQ9</accession>
<protein>
    <recommendedName>
        <fullName evidence="3">SDR family oxidoreductase</fullName>
    </recommendedName>
</protein>
<dbReference type="EMBL" id="JAQZCI010000003">
    <property type="protein sequence ID" value="MDD7963068.1"/>
    <property type="molecule type" value="Genomic_DNA"/>
</dbReference>
<evidence type="ECO:0000313" key="2">
    <source>
        <dbReference type="Proteomes" id="UP001218170"/>
    </source>
</evidence>
<proteinExistence type="predicted"/>